<sequence>MNGNRQQKKSNPIKTIFLLLSLIALGLQIFTYSGVLLKTFKVISKEEVQRYYMVLGIYLMTLAILLVGWSMSNKSKLFCKIGIISSWIPLMVVPFVIDLNIIKSMFPNNQIIQVISLISLSQGALSTIGYLIGIIHINKNLTDIEKKMLEQKKAKKQAKKANKKKKKAENKVNRKKKKAENKVSRKAKKETRKETKKEKKKNKKSNKEKKKVENRKKKAAKKKSKQVEKQAQKNAKKSEKTNSKKGKNKNSNARRR</sequence>
<feature type="compositionally biased region" description="Basic residues" evidence="1">
    <location>
        <begin position="243"/>
        <end position="256"/>
    </location>
</feature>
<name>A0A371IRD5_9FIRM</name>
<gene>
    <name evidence="3" type="ORF">CHF27_010150</name>
</gene>
<feature type="transmembrane region" description="Helical" evidence="2">
    <location>
        <begin position="12"/>
        <end position="31"/>
    </location>
</feature>
<evidence type="ECO:0000256" key="1">
    <source>
        <dbReference type="SAM" id="MobiDB-lite"/>
    </source>
</evidence>
<comment type="caution">
    <text evidence="3">The sequence shown here is derived from an EMBL/GenBank/DDBJ whole genome shotgun (WGS) entry which is preliminary data.</text>
</comment>
<reference evidence="3 4" key="1">
    <citation type="journal article" date="2017" name="Genome Announc.">
        <title>Draft Genome Sequence of Romboutsia maritimum sp. nov. Strain CCRI-22766(T), Isolated from Coastal Estuarine Mud.</title>
        <authorList>
            <person name="Maheux A.F."/>
            <person name="Boudreau D.K."/>
            <person name="Berube E."/>
            <person name="Boissinot M."/>
            <person name="Raymond F."/>
            <person name="Brodeur S."/>
            <person name="Corbeil J."/>
            <person name="Brightwell G."/>
            <person name="Broda D."/>
            <person name="Omar R.F."/>
            <person name="Bergeron M.G."/>
        </authorList>
    </citation>
    <scope>NUCLEOTIDE SEQUENCE [LARGE SCALE GENOMIC DNA]</scope>
    <source>
        <strain evidence="3 4">CCRI-22766</strain>
    </source>
</reference>
<dbReference type="EMBL" id="NOJZ02000020">
    <property type="protein sequence ID" value="RDY23033.1"/>
    <property type="molecule type" value="Genomic_DNA"/>
</dbReference>
<feature type="compositionally biased region" description="Basic residues" evidence="1">
    <location>
        <begin position="153"/>
        <end position="190"/>
    </location>
</feature>
<evidence type="ECO:0000313" key="3">
    <source>
        <dbReference type="EMBL" id="RDY23033.1"/>
    </source>
</evidence>
<feature type="compositionally biased region" description="Basic residues" evidence="1">
    <location>
        <begin position="198"/>
        <end position="224"/>
    </location>
</feature>
<evidence type="ECO:0000313" key="4">
    <source>
        <dbReference type="Proteomes" id="UP000243494"/>
    </source>
</evidence>
<dbReference type="AlphaFoldDB" id="A0A371IRD5"/>
<organism evidence="3 4">
    <name type="scientific">Romboutsia maritimum</name>
    <dbReference type="NCBI Taxonomy" id="2020948"/>
    <lineage>
        <taxon>Bacteria</taxon>
        <taxon>Bacillati</taxon>
        <taxon>Bacillota</taxon>
        <taxon>Clostridia</taxon>
        <taxon>Peptostreptococcales</taxon>
        <taxon>Peptostreptococcaceae</taxon>
        <taxon>Romboutsia</taxon>
    </lineage>
</organism>
<feature type="transmembrane region" description="Helical" evidence="2">
    <location>
        <begin position="51"/>
        <end position="69"/>
    </location>
</feature>
<keyword evidence="2" id="KW-0472">Membrane</keyword>
<keyword evidence="2" id="KW-1133">Transmembrane helix</keyword>
<feature type="compositionally biased region" description="Basic and acidic residues" evidence="1">
    <location>
        <begin position="225"/>
        <end position="242"/>
    </location>
</feature>
<accession>A0A371IRD5</accession>
<evidence type="ECO:0000256" key="2">
    <source>
        <dbReference type="SAM" id="Phobius"/>
    </source>
</evidence>
<protein>
    <submittedName>
        <fullName evidence="3">Uncharacterized protein</fullName>
    </submittedName>
</protein>
<dbReference type="Proteomes" id="UP000243494">
    <property type="component" value="Unassembled WGS sequence"/>
</dbReference>
<keyword evidence="4" id="KW-1185">Reference proteome</keyword>
<proteinExistence type="predicted"/>
<feature type="transmembrane region" description="Helical" evidence="2">
    <location>
        <begin position="114"/>
        <end position="137"/>
    </location>
</feature>
<keyword evidence="2" id="KW-0812">Transmembrane</keyword>
<feature type="region of interest" description="Disordered" evidence="1">
    <location>
        <begin position="152"/>
        <end position="256"/>
    </location>
</feature>
<dbReference type="RefSeq" id="WP_095406756.1">
    <property type="nucleotide sequence ID" value="NZ_NOJZ02000020.1"/>
</dbReference>
<feature type="transmembrane region" description="Helical" evidence="2">
    <location>
        <begin position="81"/>
        <end position="102"/>
    </location>
</feature>